<evidence type="ECO:0000256" key="2">
    <source>
        <dbReference type="ARBA" id="ARBA00009001"/>
    </source>
</evidence>
<evidence type="ECO:0000256" key="1">
    <source>
        <dbReference type="ARBA" id="ARBA00004123"/>
    </source>
</evidence>
<gene>
    <name evidence="9" type="ORF">EJ08DRAFT_645144</name>
</gene>
<feature type="compositionally biased region" description="Acidic residues" evidence="7">
    <location>
        <begin position="124"/>
        <end position="148"/>
    </location>
</feature>
<dbReference type="Proteomes" id="UP000800235">
    <property type="component" value="Unassembled WGS sequence"/>
</dbReference>
<evidence type="ECO:0000256" key="4">
    <source>
        <dbReference type="ARBA" id="ARBA00023125"/>
    </source>
</evidence>
<proteinExistence type="inferred from homology"/>
<feature type="domain" description="Transcriptional coactivator p15 (PC4) C-terminal" evidence="8">
    <location>
        <begin position="44"/>
        <end position="89"/>
    </location>
</feature>
<dbReference type="EMBL" id="MU007011">
    <property type="protein sequence ID" value="KAF2436134.1"/>
    <property type="molecule type" value="Genomic_DNA"/>
</dbReference>
<keyword evidence="6" id="KW-0539">Nucleus</keyword>
<feature type="region of interest" description="Disordered" evidence="7">
    <location>
        <begin position="1"/>
        <end position="43"/>
    </location>
</feature>
<dbReference type="SUPFAM" id="SSF54447">
    <property type="entry name" value="ssDNA-binding transcriptional regulator domain"/>
    <property type="match status" value="1"/>
</dbReference>
<dbReference type="InterPro" id="IPR003173">
    <property type="entry name" value="PC4_C"/>
</dbReference>
<keyword evidence="3" id="KW-0805">Transcription regulation</keyword>
<evidence type="ECO:0000256" key="3">
    <source>
        <dbReference type="ARBA" id="ARBA00023015"/>
    </source>
</evidence>
<evidence type="ECO:0000256" key="5">
    <source>
        <dbReference type="ARBA" id="ARBA00023163"/>
    </source>
</evidence>
<evidence type="ECO:0000256" key="6">
    <source>
        <dbReference type="ARBA" id="ARBA00023242"/>
    </source>
</evidence>
<comment type="similarity">
    <text evidence="2">Belongs to the transcriptional coactivator PC4 family.</text>
</comment>
<dbReference type="GO" id="GO:0003713">
    <property type="term" value="F:transcription coactivator activity"/>
    <property type="evidence" value="ECO:0007669"/>
    <property type="project" value="InterPro"/>
</dbReference>
<dbReference type="GO" id="GO:0005634">
    <property type="term" value="C:nucleus"/>
    <property type="evidence" value="ECO:0007669"/>
    <property type="project" value="UniProtKB-SubCell"/>
</dbReference>
<evidence type="ECO:0000313" key="10">
    <source>
        <dbReference type="Proteomes" id="UP000800235"/>
    </source>
</evidence>
<name>A0A9P4P0U8_9PEZI</name>
<sequence length="181" mass="19854">MGITRKRKGSDEPEEPTSSKRAKPSDAPPTKPSKKEDADGNTFWEISNKRRVTISEFKKLTLIGVREHYEKDGKTLPGKGISLTPEQLSCFVLALPEITRLLGERGIVVARPDYGDGGGGGEGDGNEDGGEEEEGDGDGGEDEEEEEEVQPKKKREVKKKQEVKKNYMETSSEEEGVGDDD</sequence>
<evidence type="ECO:0000313" key="9">
    <source>
        <dbReference type="EMBL" id="KAF2436134.1"/>
    </source>
</evidence>
<dbReference type="Gene3D" id="2.30.31.10">
    <property type="entry name" value="Transcriptional Coactivator Pc4, Chain A"/>
    <property type="match status" value="1"/>
</dbReference>
<dbReference type="Pfam" id="PF02229">
    <property type="entry name" value="PC4"/>
    <property type="match status" value="1"/>
</dbReference>
<keyword evidence="4" id="KW-0238">DNA-binding</keyword>
<dbReference type="InterPro" id="IPR045125">
    <property type="entry name" value="Sub1/Tcp4-like"/>
</dbReference>
<comment type="subcellular location">
    <subcellularLocation>
        <location evidence="1">Nucleus</location>
    </subcellularLocation>
</comment>
<dbReference type="GO" id="GO:0060261">
    <property type="term" value="P:positive regulation of transcription initiation by RNA polymerase II"/>
    <property type="evidence" value="ECO:0007669"/>
    <property type="project" value="InterPro"/>
</dbReference>
<accession>A0A9P4P0U8</accession>
<dbReference type="GO" id="GO:0003677">
    <property type="term" value="F:DNA binding"/>
    <property type="evidence" value="ECO:0007669"/>
    <property type="project" value="UniProtKB-KW"/>
</dbReference>
<keyword evidence="5" id="KW-0804">Transcription</keyword>
<organism evidence="9 10">
    <name type="scientific">Tothia fuscella</name>
    <dbReference type="NCBI Taxonomy" id="1048955"/>
    <lineage>
        <taxon>Eukaryota</taxon>
        <taxon>Fungi</taxon>
        <taxon>Dikarya</taxon>
        <taxon>Ascomycota</taxon>
        <taxon>Pezizomycotina</taxon>
        <taxon>Dothideomycetes</taxon>
        <taxon>Pleosporomycetidae</taxon>
        <taxon>Venturiales</taxon>
        <taxon>Cylindrosympodiaceae</taxon>
        <taxon>Tothia</taxon>
    </lineage>
</organism>
<comment type="caution">
    <text evidence="9">The sequence shown here is derived from an EMBL/GenBank/DDBJ whole genome shotgun (WGS) entry which is preliminary data.</text>
</comment>
<evidence type="ECO:0000259" key="8">
    <source>
        <dbReference type="Pfam" id="PF02229"/>
    </source>
</evidence>
<dbReference type="PANTHER" id="PTHR13215">
    <property type="entry name" value="RNA POLYMERASE II TRANSCRIPTIONAL COACTIVATOR"/>
    <property type="match status" value="1"/>
</dbReference>
<keyword evidence="10" id="KW-1185">Reference proteome</keyword>
<feature type="compositionally biased region" description="Acidic residues" evidence="7">
    <location>
        <begin position="171"/>
        <end position="181"/>
    </location>
</feature>
<dbReference type="AlphaFoldDB" id="A0A9P4P0U8"/>
<dbReference type="InterPro" id="IPR009044">
    <property type="entry name" value="ssDNA-bd_transcriptional_reg"/>
</dbReference>
<evidence type="ECO:0000256" key="7">
    <source>
        <dbReference type="SAM" id="MobiDB-lite"/>
    </source>
</evidence>
<protein>
    <submittedName>
        <fullName evidence="9">PC4-domain-containing protein</fullName>
    </submittedName>
</protein>
<feature type="region of interest" description="Disordered" evidence="7">
    <location>
        <begin position="110"/>
        <end position="181"/>
    </location>
</feature>
<reference evidence="9" key="1">
    <citation type="journal article" date="2020" name="Stud. Mycol.">
        <title>101 Dothideomycetes genomes: a test case for predicting lifestyles and emergence of pathogens.</title>
        <authorList>
            <person name="Haridas S."/>
            <person name="Albert R."/>
            <person name="Binder M."/>
            <person name="Bloem J."/>
            <person name="Labutti K."/>
            <person name="Salamov A."/>
            <person name="Andreopoulos B."/>
            <person name="Baker S."/>
            <person name="Barry K."/>
            <person name="Bills G."/>
            <person name="Bluhm B."/>
            <person name="Cannon C."/>
            <person name="Castanera R."/>
            <person name="Culley D."/>
            <person name="Daum C."/>
            <person name="Ezra D."/>
            <person name="Gonzalez J."/>
            <person name="Henrissat B."/>
            <person name="Kuo A."/>
            <person name="Liang C."/>
            <person name="Lipzen A."/>
            <person name="Lutzoni F."/>
            <person name="Magnuson J."/>
            <person name="Mondo S."/>
            <person name="Nolan M."/>
            <person name="Ohm R."/>
            <person name="Pangilinan J."/>
            <person name="Park H.-J."/>
            <person name="Ramirez L."/>
            <person name="Alfaro M."/>
            <person name="Sun H."/>
            <person name="Tritt A."/>
            <person name="Yoshinaga Y."/>
            <person name="Zwiers L.-H."/>
            <person name="Turgeon B."/>
            <person name="Goodwin S."/>
            <person name="Spatafora J."/>
            <person name="Crous P."/>
            <person name="Grigoriev I."/>
        </authorList>
    </citation>
    <scope>NUCLEOTIDE SEQUENCE</scope>
    <source>
        <strain evidence="9">CBS 130266</strain>
    </source>
</reference>
<dbReference type="OrthoDB" id="2505440at2759"/>